<evidence type="ECO:0000259" key="11">
    <source>
        <dbReference type="Pfam" id="PF00593"/>
    </source>
</evidence>
<dbReference type="PANTHER" id="PTHR30069">
    <property type="entry name" value="TONB-DEPENDENT OUTER MEMBRANE RECEPTOR"/>
    <property type="match status" value="1"/>
</dbReference>
<dbReference type="InterPro" id="IPR008969">
    <property type="entry name" value="CarboxyPept-like_regulatory"/>
</dbReference>
<keyword evidence="2" id="KW-0813">Transport</keyword>
<dbReference type="GO" id="GO:0044718">
    <property type="term" value="P:siderophore transmembrane transport"/>
    <property type="evidence" value="ECO:0007669"/>
    <property type="project" value="TreeGrafter"/>
</dbReference>
<keyword evidence="5" id="KW-0732">Signal</keyword>
<dbReference type="Gene3D" id="2.170.130.10">
    <property type="entry name" value="TonB-dependent receptor, plug domain"/>
    <property type="match status" value="1"/>
</dbReference>
<feature type="domain" description="TonB-dependent receptor plug" evidence="12">
    <location>
        <begin position="126"/>
        <end position="226"/>
    </location>
</feature>
<evidence type="ECO:0000256" key="4">
    <source>
        <dbReference type="ARBA" id="ARBA00022692"/>
    </source>
</evidence>
<name>A0A7Y0ABH2_9BACT</name>
<dbReference type="InterPro" id="IPR000531">
    <property type="entry name" value="Beta-barrel_TonB"/>
</dbReference>
<comment type="subcellular location">
    <subcellularLocation>
        <location evidence="1">Cell outer membrane</location>
        <topology evidence="1">Multi-pass membrane protein</topology>
    </subcellularLocation>
</comment>
<dbReference type="SUPFAM" id="SSF49464">
    <property type="entry name" value="Carboxypeptidase regulatory domain-like"/>
    <property type="match status" value="1"/>
</dbReference>
<evidence type="ECO:0000313" key="13">
    <source>
        <dbReference type="EMBL" id="NML64218.1"/>
    </source>
</evidence>
<sequence length="788" mass="84531">MSRAWGQGAPGPACALSVAGRVLDQRTGEPLPGAVLRLSAAGATAGPSAASPLTEAADADGHYHFHQLCAGSYVVRASFVGYAEQVLAVEVRGRLTTLDIKLKAAPGQLGEVRVAGEQPAATPLVSQSQTTLSGAALQQTRGQNLATALQGITGVYSIQTGPTIAKPVIHGLYGNRVLLLNNGVRQEGQQWANDHAPEIDPFTATRLSVIKGAASIRYGADAIGGVVLVEPAALPDTAGVGGEVNLVGMTNGRLGAASAFVQQAFPADTALGAGRGQPRAGLLRGLSYRVQGTLRRAGTARAANYYLTNTGLAERNYSLALGYHRGIVRTELFFSRFDTQLGIFAGSETGSINDLLAAIERPRPLTPDQFTYAISRPYQAVVHQLFKAKATAALPGGGRVEATYARQTDARSEYGSQLPYNPALGDVPDLFLSLTSHTLDVAYLTPAAGVWSVTAGLSGQTQANIRQYQYLIPNFRNYGAGAFVLGKHRGERLTLEGGLRYDYRWLRAFLTDVTTGRVIQPTTVYQAVTGTVGGLLALGPSLSLTANLATAWRPPTVNELYAAGVHQSAATYELGNPDLTKEQAYNASASVLYTTAQLEGEVGGYVNYFRNYLYLEPSGRYIRTVRGAYPVFDYTQAEVIFRGLDARASYHPTQRLTLTSAASLLWAWNYSANDYLIYAPPNRWQNSVRLNLGGPAGIFRQSYVGVNNLLVARQNRTPASGDYAPAPAAYNLWGAEAGTILHAGPRVLDLSLTVSNLFNREYRDYLNRFRYYAADLGQNIQLRLRVPF</sequence>
<accession>A0A7Y0ABH2</accession>
<proteinExistence type="inferred from homology"/>
<dbReference type="Pfam" id="PF00593">
    <property type="entry name" value="TonB_dep_Rec_b-barrel"/>
    <property type="match status" value="1"/>
</dbReference>
<dbReference type="Pfam" id="PF13620">
    <property type="entry name" value="CarboxypepD_reg"/>
    <property type="match status" value="1"/>
</dbReference>
<evidence type="ECO:0000256" key="7">
    <source>
        <dbReference type="ARBA" id="ARBA00023136"/>
    </source>
</evidence>
<organism evidence="13 14">
    <name type="scientific">Hymenobacter polaris</name>
    <dbReference type="NCBI Taxonomy" id="2682546"/>
    <lineage>
        <taxon>Bacteria</taxon>
        <taxon>Pseudomonadati</taxon>
        <taxon>Bacteroidota</taxon>
        <taxon>Cytophagia</taxon>
        <taxon>Cytophagales</taxon>
        <taxon>Hymenobacteraceae</taxon>
        <taxon>Hymenobacter</taxon>
    </lineage>
</organism>
<evidence type="ECO:0000256" key="1">
    <source>
        <dbReference type="ARBA" id="ARBA00004571"/>
    </source>
</evidence>
<keyword evidence="9" id="KW-0998">Cell outer membrane</keyword>
<gene>
    <name evidence="13" type="ORF">HHL22_03270</name>
</gene>
<dbReference type="InterPro" id="IPR037066">
    <property type="entry name" value="Plug_dom_sf"/>
</dbReference>
<protein>
    <submittedName>
        <fullName evidence="13">TonB-dependent receptor</fullName>
    </submittedName>
</protein>
<comment type="similarity">
    <text evidence="10">Belongs to the TonB-dependent receptor family.</text>
</comment>
<dbReference type="GO" id="GO:0015344">
    <property type="term" value="F:siderophore uptake transmembrane transporter activity"/>
    <property type="evidence" value="ECO:0007669"/>
    <property type="project" value="TreeGrafter"/>
</dbReference>
<dbReference type="GO" id="GO:0009279">
    <property type="term" value="C:cell outer membrane"/>
    <property type="evidence" value="ECO:0007669"/>
    <property type="project" value="UniProtKB-SubCell"/>
</dbReference>
<evidence type="ECO:0000313" key="14">
    <source>
        <dbReference type="Proteomes" id="UP000559626"/>
    </source>
</evidence>
<dbReference type="Pfam" id="PF07715">
    <property type="entry name" value="Plug"/>
    <property type="match status" value="1"/>
</dbReference>
<dbReference type="InterPro" id="IPR039426">
    <property type="entry name" value="TonB-dep_rcpt-like"/>
</dbReference>
<evidence type="ECO:0000256" key="8">
    <source>
        <dbReference type="ARBA" id="ARBA00023170"/>
    </source>
</evidence>
<comment type="caution">
    <text evidence="13">The sequence shown here is derived from an EMBL/GenBank/DDBJ whole genome shotgun (WGS) entry which is preliminary data.</text>
</comment>
<dbReference type="InterPro" id="IPR012910">
    <property type="entry name" value="Plug_dom"/>
</dbReference>
<keyword evidence="7 10" id="KW-0472">Membrane</keyword>
<dbReference type="EMBL" id="JABBGH010000001">
    <property type="protein sequence ID" value="NML64218.1"/>
    <property type="molecule type" value="Genomic_DNA"/>
</dbReference>
<evidence type="ECO:0000256" key="6">
    <source>
        <dbReference type="ARBA" id="ARBA00023077"/>
    </source>
</evidence>
<keyword evidence="4" id="KW-0812">Transmembrane</keyword>
<dbReference type="Proteomes" id="UP000559626">
    <property type="component" value="Unassembled WGS sequence"/>
</dbReference>
<evidence type="ECO:0000259" key="12">
    <source>
        <dbReference type="Pfam" id="PF07715"/>
    </source>
</evidence>
<dbReference type="AlphaFoldDB" id="A0A7Y0ABH2"/>
<evidence type="ECO:0000256" key="9">
    <source>
        <dbReference type="ARBA" id="ARBA00023237"/>
    </source>
</evidence>
<dbReference type="InterPro" id="IPR036942">
    <property type="entry name" value="Beta-barrel_TonB_sf"/>
</dbReference>
<keyword evidence="8 13" id="KW-0675">Receptor</keyword>
<keyword evidence="14" id="KW-1185">Reference proteome</keyword>
<dbReference type="Gene3D" id="2.60.40.1120">
    <property type="entry name" value="Carboxypeptidase-like, regulatory domain"/>
    <property type="match status" value="1"/>
</dbReference>
<evidence type="ECO:0000256" key="3">
    <source>
        <dbReference type="ARBA" id="ARBA00022452"/>
    </source>
</evidence>
<dbReference type="Gene3D" id="2.40.170.20">
    <property type="entry name" value="TonB-dependent receptor, beta-barrel domain"/>
    <property type="match status" value="1"/>
</dbReference>
<evidence type="ECO:0000256" key="2">
    <source>
        <dbReference type="ARBA" id="ARBA00022448"/>
    </source>
</evidence>
<evidence type="ECO:0000256" key="5">
    <source>
        <dbReference type="ARBA" id="ARBA00022729"/>
    </source>
</evidence>
<reference evidence="13 14" key="1">
    <citation type="submission" date="2020-04" db="EMBL/GenBank/DDBJ databases">
        <title>Hymenobacter polaris sp. nov., isolated from Arctic soil.</title>
        <authorList>
            <person name="Dahal R.H."/>
        </authorList>
    </citation>
    <scope>NUCLEOTIDE SEQUENCE [LARGE SCALE GENOMIC DNA]</scope>
    <source>
        <strain evidence="13 14">RP-2-7</strain>
    </source>
</reference>
<evidence type="ECO:0000256" key="10">
    <source>
        <dbReference type="RuleBase" id="RU003357"/>
    </source>
</evidence>
<feature type="domain" description="TonB-dependent receptor-like beta-barrel" evidence="11">
    <location>
        <begin position="311"/>
        <end position="757"/>
    </location>
</feature>
<keyword evidence="6 10" id="KW-0798">TonB box</keyword>
<keyword evidence="3" id="KW-1134">Transmembrane beta strand</keyword>
<dbReference type="PANTHER" id="PTHR30069:SF29">
    <property type="entry name" value="HEMOGLOBIN AND HEMOGLOBIN-HAPTOGLOBIN-BINDING PROTEIN 1-RELATED"/>
    <property type="match status" value="1"/>
</dbReference>
<dbReference type="SUPFAM" id="SSF56935">
    <property type="entry name" value="Porins"/>
    <property type="match status" value="1"/>
</dbReference>